<accession>A0ACC4W8R4</accession>
<organism evidence="1 2">
    <name type="scientific">Streptomyces fradiae</name>
    <name type="common">Streptomyces roseoflavus</name>
    <dbReference type="NCBI Taxonomy" id="1906"/>
    <lineage>
        <taxon>Bacteria</taxon>
        <taxon>Bacillati</taxon>
        <taxon>Actinomycetota</taxon>
        <taxon>Actinomycetes</taxon>
        <taxon>Kitasatosporales</taxon>
        <taxon>Streptomycetaceae</taxon>
        <taxon>Streptomyces</taxon>
    </lineage>
</organism>
<proteinExistence type="predicted"/>
<gene>
    <name evidence="1" type="ORF">ADZ36_19765</name>
</gene>
<dbReference type="EMBL" id="LGSP01000040">
    <property type="protein sequence ID" value="KNE80897.1"/>
    <property type="molecule type" value="Genomic_DNA"/>
</dbReference>
<name>A0ACC4W8R4_STRFR</name>
<keyword evidence="2" id="KW-1185">Reference proteome</keyword>
<reference evidence="1" key="1">
    <citation type="submission" date="2015-07" db="EMBL/GenBank/DDBJ databases">
        <title>Draft genome sequence of Streptomyces fradiae, a resistant strain to nitron-oligomycin.</title>
        <authorList>
            <person name="Vatlin A.A."/>
            <person name="Bekker O.B."/>
            <person name="Danilenko V.N."/>
        </authorList>
    </citation>
    <scope>NUCLEOTIDE SEQUENCE</scope>
    <source>
        <strain evidence="1">Olg1-1</strain>
    </source>
</reference>
<protein>
    <submittedName>
        <fullName evidence="1">Uncharacterized protein</fullName>
    </submittedName>
</protein>
<sequence>MRTRAAVLCSVADQGVSALTNIAVLIVAARLSTAAGFSVFSIVYTVFTVLLGLCVSYVGQALVLERGEPDAVRSACRSALVFTAGVSAATGAVMAAVLVLVPGETARGLAVLGLVLPVVLTQDAVRYCCSTLRLPHLALAADLLRLAAVVPALALQPQGSGPSRLIAVWGLSALPALLLGTALLWPRLRGVPGDPRRFLRRGHLGRRFVLEFAVGNASSQLAIVGLGLFANQLAVGALRGAVALFGPMNVLFNAATSFGPPLLNRVSGTGRRIRATAVLALVLAGTAAIWAGVLTLLPDRAGRELLGATWDSASALLPATGAQYTAIALGTCALLTLRVLSPRTTLPIQVVFSLLSVALLIGGYILGGVLGAAWGLCLGSALKAAAAWTRAVLLGRGAARDTGPAAAPGDRAGAGAGASGGGGR</sequence>
<evidence type="ECO:0000313" key="1">
    <source>
        <dbReference type="EMBL" id="KNE80897.1"/>
    </source>
</evidence>
<dbReference type="Proteomes" id="UP000037185">
    <property type="component" value="Unassembled WGS sequence"/>
</dbReference>
<comment type="caution">
    <text evidence="1">The sequence shown here is derived from an EMBL/GenBank/DDBJ whole genome shotgun (WGS) entry which is preliminary data.</text>
</comment>
<evidence type="ECO:0000313" key="2">
    <source>
        <dbReference type="Proteomes" id="UP000037185"/>
    </source>
</evidence>